<feature type="transmembrane region" description="Helical" evidence="1">
    <location>
        <begin position="169"/>
        <end position="191"/>
    </location>
</feature>
<feature type="transmembrane region" description="Helical" evidence="1">
    <location>
        <begin position="85"/>
        <end position="112"/>
    </location>
</feature>
<proteinExistence type="predicted"/>
<keyword evidence="1" id="KW-1133">Transmembrane helix</keyword>
<feature type="transmembrane region" description="Helical" evidence="1">
    <location>
        <begin position="132"/>
        <end position="157"/>
    </location>
</feature>
<feature type="transmembrane region" description="Helical" evidence="1">
    <location>
        <begin position="26"/>
        <end position="46"/>
    </location>
</feature>
<evidence type="ECO:0008006" key="4">
    <source>
        <dbReference type="Google" id="ProtNLM"/>
    </source>
</evidence>
<dbReference type="AlphaFoldDB" id="A0A0P6WU86"/>
<keyword evidence="1" id="KW-0812">Transmembrane</keyword>
<keyword evidence="3" id="KW-1185">Reference proteome</keyword>
<dbReference type="Proteomes" id="UP000050430">
    <property type="component" value="Unassembled WGS sequence"/>
</dbReference>
<evidence type="ECO:0000256" key="1">
    <source>
        <dbReference type="SAM" id="Phobius"/>
    </source>
</evidence>
<sequence length="208" mass="22104">MSIQLEFLQFPYYNVRYIIIIIETKIFHEVGMISTLLQLGAGGLLMVAGKKLYWVVVGLCGAIAGLFISEFFFHPQTLGERALVAVGIGAAFAVLALVLQRIMISVAGFIAGGYLGVSLVKTLNIGVESWDWVIFLLGGLIGILIVHFLFELSLVIISSFAGASLITRAINLEGAAGLIVLLVLILAGIVIQSGQNKPKAAPPAPPAK</sequence>
<evidence type="ECO:0000313" key="3">
    <source>
        <dbReference type="Proteomes" id="UP000050430"/>
    </source>
</evidence>
<name>A0A0P6WU86_9CHLR</name>
<protein>
    <recommendedName>
        <fullName evidence="4">DUF4203 domain-containing protein</fullName>
    </recommendedName>
</protein>
<dbReference type="STRING" id="229920.ADM99_13690"/>
<reference evidence="2 3" key="1">
    <citation type="submission" date="2015-07" db="EMBL/GenBank/DDBJ databases">
        <title>Genome sequence of Leptolinea tardivitalis DSM 16556.</title>
        <authorList>
            <person name="Hemp J."/>
            <person name="Ward L.M."/>
            <person name="Pace L.A."/>
            <person name="Fischer W.W."/>
        </authorList>
    </citation>
    <scope>NUCLEOTIDE SEQUENCE [LARGE SCALE GENOMIC DNA]</scope>
    <source>
        <strain evidence="2 3">YMTK-2</strain>
    </source>
</reference>
<evidence type="ECO:0000313" key="2">
    <source>
        <dbReference type="EMBL" id="KPL70230.1"/>
    </source>
</evidence>
<accession>A0A0P6WU86</accession>
<keyword evidence="1" id="KW-0472">Membrane</keyword>
<comment type="caution">
    <text evidence="2">The sequence shown here is derived from an EMBL/GenBank/DDBJ whole genome shotgun (WGS) entry which is preliminary data.</text>
</comment>
<dbReference type="EMBL" id="LGCK01000014">
    <property type="protein sequence ID" value="KPL70230.1"/>
    <property type="molecule type" value="Genomic_DNA"/>
</dbReference>
<gene>
    <name evidence="2" type="ORF">ADM99_13690</name>
</gene>
<feature type="transmembrane region" description="Helical" evidence="1">
    <location>
        <begin position="52"/>
        <end position="73"/>
    </location>
</feature>
<organism evidence="2 3">
    <name type="scientific">Leptolinea tardivitalis</name>
    <dbReference type="NCBI Taxonomy" id="229920"/>
    <lineage>
        <taxon>Bacteria</taxon>
        <taxon>Bacillati</taxon>
        <taxon>Chloroflexota</taxon>
        <taxon>Anaerolineae</taxon>
        <taxon>Anaerolineales</taxon>
        <taxon>Anaerolineaceae</taxon>
        <taxon>Leptolinea</taxon>
    </lineage>
</organism>